<evidence type="ECO:0000256" key="1">
    <source>
        <dbReference type="SAM" id="MobiDB-lite"/>
    </source>
</evidence>
<evidence type="ECO:0000313" key="2">
    <source>
        <dbReference type="EMBL" id="CDW97899.1"/>
    </source>
</evidence>
<keyword evidence="3" id="KW-1185">Reference proteome</keyword>
<feature type="compositionally biased region" description="Acidic residues" evidence="1">
    <location>
        <begin position="73"/>
        <end position="86"/>
    </location>
</feature>
<reference evidence="3" key="1">
    <citation type="submission" date="2014-06" db="EMBL/GenBank/DDBJ databases">
        <authorList>
            <person name="Berkman P.J."/>
        </authorList>
    </citation>
    <scope>NUCLEOTIDE SEQUENCE [LARGE SCALE GENOMIC DNA]</scope>
</reference>
<dbReference type="EMBL" id="CCFA01002548">
    <property type="protein sequence ID" value="CDW97899.1"/>
    <property type="molecule type" value="Genomic_DNA"/>
</dbReference>
<feature type="compositionally biased region" description="Low complexity" evidence="1">
    <location>
        <begin position="126"/>
        <end position="135"/>
    </location>
</feature>
<name>A0A0F7S958_9BASI</name>
<feature type="region of interest" description="Disordered" evidence="1">
    <location>
        <begin position="1"/>
        <end position="152"/>
    </location>
</feature>
<proteinExistence type="predicted"/>
<dbReference type="STRING" id="49012.A0A0F7S958"/>
<feature type="compositionally biased region" description="Low complexity" evidence="1">
    <location>
        <begin position="95"/>
        <end position="110"/>
    </location>
</feature>
<dbReference type="Proteomes" id="UP000242770">
    <property type="component" value="Unassembled WGS sequence"/>
</dbReference>
<feature type="compositionally biased region" description="Polar residues" evidence="1">
    <location>
        <begin position="113"/>
        <end position="125"/>
    </location>
</feature>
<protein>
    <submittedName>
        <fullName evidence="2">Uncharacterized protein</fullName>
    </submittedName>
</protein>
<evidence type="ECO:0000313" key="3">
    <source>
        <dbReference type="Proteomes" id="UP000242770"/>
    </source>
</evidence>
<feature type="compositionally biased region" description="Low complexity" evidence="1">
    <location>
        <begin position="42"/>
        <end position="65"/>
    </location>
</feature>
<sequence>MSSGSNRKGLLPTSQDNSSQSQPLNNPPPVQRRSSQPLPGISATASSLRSRRAGSTSTGSASSSSKQQNDQLNDVEDHDYDDEAPGDYDPGVQPSTNNRSNRTNLLRAALVPGSSQNTAGKVASTSPASALRKPAPAAPLSPPATTSNRFKGTPARATRYSLPASMWCCLPSLS</sequence>
<accession>A0A0F7S958</accession>
<dbReference type="AlphaFoldDB" id="A0A0F7S958"/>
<organism evidence="2 3">
    <name type="scientific">Sporisorium scitamineum</name>
    <dbReference type="NCBI Taxonomy" id="49012"/>
    <lineage>
        <taxon>Eukaryota</taxon>
        <taxon>Fungi</taxon>
        <taxon>Dikarya</taxon>
        <taxon>Basidiomycota</taxon>
        <taxon>Ustilaginomycotina</taxon>
        <taxon>Ustilaginomycetes</taxon>
        <taxon>Ustilaginales</taxon>
        <taxon>Ustilaginaceae</taxon>
        <taxon>Sporisorium</taxon>
    </lineage>
</organism>
<gene>
    <name evidence="2" type="primary">SSCI42710.1</name>
</gene>
<feature type="compositionally biased region" description="Low complexity" evidence="1">
    <location>
        <begin position="14"/>
        <end position="24"/>
    </location>
</feature>